<evidence type="ECO:0000259" key="7">
    <source>
        <dbReference type="PROSITE" id="PS50850"/>
    </source>
</evidence>
<evidence type="ECO:0000256" key="2">
    <source>
        <dbReference type="ARBA" id="ARBA00009598"/>
    </source>
</evidence>
<dbReference type="InterPro" id="IPR000849">
    <property type="entry name" value="Sugar_P_transporter"/>
</dbReference>
<dbReference type="RefSeq" id="XP_009023826.1">
    <property type="nucleotide sequence ID" value="XM_009025578.1"/>
</dbReference>
<dbReference type="SUPFAM" id="SSF103473">
    <property type="entry name" value="MFS general substrate transporter"/>
    <property type="match status" value="1"/>
</dbReference>
<dbReference type="OMA" id="RWFMGAG"/>
<feature type="transmembrane region" description="Helical" evidence="6">
    <location>
        <begin position="224"/>
        <end position="244"/>
    </location>
</feature>
<dbReference type="PIRSF" id="PIRSF002808">
    <property type="entry name" value="Hexose_phosphate_transp"/>
    <property type="match status" value="1"/>
</dbReference>
<feature type="transmembrane region" description="Helical" evidence="6">
    <location>
        <begin position="107"/>
        <end position="126"/>
    </location>
</feature>
<dbReference type="EMBL" id="KB097222">
    <property type="protein sequence ID" value="ESN98136.1"/>
    <property type="molecule type" value="Genomic_DNA"/>
</dbReference>
<dbReference type="Gene3D" id="1.20.1250.20">
    <property type="entry name" value="MFS general substrate transporter like domains"/>
    <property type="match status" value="2"/>
</dbReference>
<dbReference type="Pfam" id="PF07690">
    <property type="entry name" value="MFS_1"/>
    <property type="match status" value="1"/>
</dbReference>
<dbReference type="GO" id="GO:0061513">
    <property type="term" value="F:glucose 6-phosphate:phosphate antiporter activity"/>
    <property type="evidence" value="ECO:0000318"/>
    <property type="project" value="GO_Central"/>
</dbReference>
<organism evidence="9 10">
    <name type="scientific">Helobdella robusta</name>
    <name type="common">Californian leech</name>
    <dbReference type="NCBI Taxonomy" id="6412"/>
    <lineage>
        <taxon>Eukaryota</taxon>
        <taxon>Metazoa</taxon>
        <taxon>Spiralia</taxon>
        <taxon>Lophotrochozoa</taxon>
        <taxon>Annelida</taxon>
        <taxon>Clitellata</taxon>
        <taxon>Hirudinea</taxon>
        <taxon>Rhynchobdellida</taxon>
        <taxon>Glossiphoniidae</taxon>
        <taxon>Helobdella</taxon>
    </lineage>
</organism>
<dbReference type="GO" id="GO:0005789">
    <property type="term" value="C:endoplasmic reticulum membrane"/>
    <property type="evidence" value="ECO:0000318"/>
    <property type="project" value="GO_Central"/>
</dbReference>
<reference evidence="9" key="3">
    <citation type="submission" date="2015-06" db="UniProtKB">
        <authorList>
            <consortium name="EnsemblMetazoa"/>
        </authorList>
    </citation>
    <scope>IDENTIFICATION</scope>
</reference>
<dbReference type="InParanoid" id="T1FND9"/>
<evidence type="ECO:0000313" key="10">
    <source>
        <dbReference type="Proteomes" id="UP000015101"/>
    </source>
</evidence>
<comment type="similarity">
    <text evidence="2">Belongs to the major facilitator superfamily. Organophosphate:Pi antiporter (OPA) (TC 2.A.1.4) family.</text>
</comment>
<dbReference type="InterPro" id="IPR011701">
    <property type="entry name" value="MFS"/>
</dbReference>
<evidence type="ECO:0000256" key="1">
    <source>
        <dbReference type="ARBA" id="ARBA00004127"/>
    </source>
</evidence>
<dbReference type="PANTHER" id="PTHR43826:SF3">
    <property type="entry name" value="GLUCOSE-6-PHOSPHATE EXCHANGER SLC37A4"/>
    <property type="match status" value="1"/>
</dbReference>
<dbReference type="InterPro" id="IPR051337">
    <property type="entry name" value="OPA_Antiporter"/>
</dbReference>
<proteinExistence type="inferred from homology"/>
<dbReference type="KEGG" id="hro:HELRODRAFT_185876"/>
<dbReference type="eggNOG" id="KOG2533">
    <property type="taxonomic scope" value="Eukaryota"/>
</dbReference>
<dbReference type="PROSITE" id="PS50850">
    <property type="entry name" value="MFS"/>
    <property type="match status" value="1"/>
</dbReference>
<dbReference type="EMBL" id="AMQM01006029">
    <property type="status" value="NOT_ANNOTATED_CDS"/>
    <property type="molecule type" value="Genomic_DNA"/>
</dbReference>
<evidence type="ECO:0000256" key="4">
    <source>
        <dbReference type="ARBA" id="ARBA00022989"/>
    </source>
</evidence>
<evidence type="ECO:0000313" key="8">
    <source>
        <dbReference type="EMBL" id="ESN98136.1"/>
    </source>
</evidence>
<evidence type="ECO:0000256" key="5">
    <source>
        <dbReference type="ARBA" id="ARBA00023136"/>
    </source>
</evidence>
<keyword evidence="4 6" id="KW-1133">Transmembrane helix</keyword>
<evidence type="ECO:0000313" key="9">
    <source>
        <dbReference type="EnsemblMetazoa" id="HelroP185876"/>
    </source>
</evidence>
<keyword evidence="3 6" id="KW-0812">Transmembrane</keyword>
<evidence type="ECO:0000256" key="6">
    <source>
        <dbReference type="SAM" id="Phobius"/>
    </source>
</evidence>
<feature type="transmembrane region" description="Helical" evidence="6">
    <location>
        <begin position="82"/>
        <end position="101"/>
    </location>
</feature>
<dbReference type="GO" id="GO:0015760">
    <property type="term" value="P:glucose-6-phosphate transport"/>
    <property type="evidence" value="ECO:0000318"/>
    <property type="project" value="GO_Central"/>
</dbReference>
<keyword evidence="10" id="KW-1185">Reference proteome</keyword>
<name>T1FND9_HELRO</name>
<dbReference type="OrthoDB" id="3639251at2759"/>
<evidence type="ECO:0000256" key="3">
    <source>
        <dbReference type="ARBA" id="ARBA00022692"/>
    </source>
</evidence>
<comment type="subcellular location">
    <subcellularLocation>
        <location evidence="1">Endomembrane system</location>
        <topology evidence="1">Multi-pass membrane protein</topology>
    </subcellularLocation>
</comment>
<feature type="transmembrane region" description="Helical" evidence="6">
    <location>
        <begin position="305"/>
        <end position="325"/>
    </location>
</feature>
<dbReference type="AlphaFoldDB" id="T1FND9"/>
<accession>T1FND9</accession>
<feature type="transmembrane region" description="Helical" evidence="6">
    <location>
        <begin position="264"/>
        <end position="284"/>
    </location>
</feature>
<dbReference type="GO" id="GO:0035435">
    <property type="term" value="P:phosphate ion transmembrane transport"/>
    <property type="evidence" value="ECO:0000318"/>
    <property type="project" value="GO_Central"/>
</dbReference>
<dbReference type="InterPro" id="IPR036259">
    <property type="entry name" value="MFS_trans_sf"/>
</dbReference>
<sequence>MSNQRDASSTTKLKWSSFAGMYVGYTLAIFNRKCFSFALPAIMISLHLDKNEAGLISSSQNLAYTISKFVGGILADSVNVKYLFCVGLFGSGLLTVSLAAFNSSWPFVIILFVQGLLQGGCWPACAKMLKRGCSPSNFNFFWGLLSTSMNVACALGPILTAYILFQNSFWKICFVIYGIAAVLGSVVSFMMIRVDDQGSNTNNSTAANQNLRGRGSWNDLLKSPFMWVVCLSYMLVFMARTAALDWGQLFIIQELGHSTYVGSLFISCMEVGGVLGSISAGYIADMLVADTEQTSSITGSPRMTVATVYVLILTVSLHLLLFFITSASSQIFIAAIGFLMGLGAYGPISIYGVMSMEASPVHLQGTSHAIASLAANVGAVTAGLPFSMVANSLNWRGAFIIMESTLAGMLVIKVLTRNLEYKMVSTKKKIQ</sequence>
<feature type="transmembrane region" description="Helical" evidence="6">
    <location>
        <begin position="331"/>
        <end position="354"/>
    </location>
</feature>
<reference evidence="10" key="1">
    <citation type="submission" date="2012-12" db="EMBL/GenBank/DDBJ databases">
        <authorList>
            <person name="Hellsten U."/>
            <person name="Grimwood J."/>
            <person name="Chapman J.A."/>
            <person name="Shapiro H."/>
            <person name="Aerts A."/>
            <person name="Otillar R.P."/>
            <person name="Terry A.Y."/>
            <person name="Boore J.L."/>
            <person name="Simakov O."/>
            <person name="Marletaz F."/>
            <person name="Cho S.-J."/>
            <person name="Edsinger-Gonzales E."/>
            <person name="Havlak P."/>
            <person name="Kuo D.-H."/>
            <person name="Larsson T."/>
            <person name="Lv J."/>
            <person name="Arendt D."/>
            <person name="Savage R."/>
            <person name="Osoegawa K."/>
            <person name="de Jong P."/>
            <person name="Lindberg D.R."/>
            <person name="Seaver E.C."/>
            <person name="Weisblat D.A."/>
            <person name="Putnam N.H."/>
            <person name="Grigoriev I.V."/>
            <person name="Rokhsar D.S."/>
        </authorList>
    </citation>
    <scope>NUCLEOTIDE SEQUENCE</scope>
</reference>
<feature type="transmembrane region" description="Helical" evidence="6">
    <location>
        <begin position="138"/>
        <end position="163"/>
    </location>
</feature>
<protein>
    <recommendedName>
        <fullName evidence="7">Major facilitator superfamily (MFS) profile domain-containing protein</fullName>
    </recommendedName>
</protein>
<dbReference type="InterPro" id="IPR020846">
    <property type="entry name" value="MFS_dom"/>
</dbReference>
<dbReference type="GeneID" id="20210336"/>
<dbReference type="CTD" id="20210336"/>
<feature type="transmembrane region" description="Helical" evidence="6">
    <location>
        <begin position="366"/>
        <end position="389"/>
    </location>
</feature>
<dbReference type="EnsemblMetazoa" id="HelroT185876">
    <property type="protein sequence ID" value="HelroP185876"/>
    <property type="gene ID" value="HelroG185876"/>
</dbReference>
<dbReference type="CDD" id="cd17343">
    <property type="entry name" value="MFS_SLC37A4"/>
    <property type="match status" value="1"/>
</dbReference>
<dbReference type="HOGENOM" id="CLU_001265_31_0_1"/>
<feature type="transmembrane region" description="Helical" evidence="6">
    <location>
        <begin position="169"/>
        <end position="192"/>
    </location>
</feature>
<dbReference type="PANTHER" id="PTHR43826">
    <property type="entry name" value="GLUCOSE-6-PHOSPHATE EXCHANGER SLC37A4"/>
    <property type="match status" value="1"/>
</dbReference>
<feature type="domain" description="Major facilitator superfamily (MFS) profile" evidence="7">
    <location>
        <begin position="12"/>
        <end position="420"/>
    </location>
</feature>
<keyword evidence="5 6" id="KW-0472">Membrane</keyword>
<dbReference type="STRING" id="6412.T1FND9"/>
<dbReference type="Proteomes" id="UP000015101">
    <property type="component" value="Unassembled WGS sequence"/>
</dbReference>
<gene>
    <name evidence="9" type="primary">20210336</name>
    <name evidence="8" type="ORF">HELRODRAFT_185876</name>
</gene>
<reference evidence="8 10" key="2">
    <citation type="journal article" date="2013" name="Nature">
        <title>Insights into bilaterian evolution from three spiralian genomes.</title>
        <authorList>
            <person name="Simakov O."/>
            <person name="Marletaz F."/>
            <person name="Cho S.J."/>
            <person name="Edsinger-Gonzales E."/>
            <person name="Havlak P."/>
            <person name="Hellsten U."/>
            <person name="Kuo D.H."/>
            <person name="Larsson T."/>
            <person name="Lv J."/>
            <person name="Arendt D."/>
            <person name="Savage R."/>
            <person name="Osoegawa K."/>
            <person name="de Jong P."/>
            <person name="Grimwood J."/>
            <person name="Chapman J.A."/>
            <person name="Shapiro H."/>
            <person name="Aerts A."/>
            <person name="Otillar R.P."/>
            <person name="Terry A.Y."/>
            <person name="Boore J.L."/>
            <person name="Grigoriev I.V."/>
            <person name="Lindberg D.R."/>
            <person name="Seaver E.C."/>
            <person name="Weisblat D.A."/>
            <person name="Putnam N.H."/>
            <person name="Rokhsar D.S."/>
        </authorList>
    </citation>
    <scope>NUCLEOTIDE SEQUENCE</scope>
</reference>